<keyword evidence="3" id="KW-0862">Zinc</keyword>
<evidence type="ECO:0000259" key="5">
    <source>
        <dbReference type="Pfam" id="PF01258"/>
    </source>
</evidence>
<keyword evidence="2" id="KW-0863">Zinc-finger</keyword>
<dbReference type="Proteomes" id="UP000179010">
    <property type="component" value="Unassembled WGS sequence"/>
</dbReference>
<keyword evidence="1" id="KW-0479">Metal-binding</keyword>
<evidence type="ECO:0000256" key="2">
    <source>
        <dbReference type="ARBA" id="ARBA00022771"/>
    </source>
</evidence>
<dbReference type="STRING" id="1798539.A2994_01500"/>
<feature type="zinc finger region" description="dksA C4-type" evidence="4">
    <location>
        <begin position="99"/>
        <end position="123"/>
    </location>
</feature>
<dbReference type="PANTHER" id="PTHR33823">
    <property type="entry name" value="RNA POLYMERASE-BINDING TRANSCRIPTION FACTOR DKSA-RELATED"/>
    <property type="match status" value="1"/>
</dbReference>
<dbReference type="GO" id="GO:0008270">
    <property type="term" value="F:zinc ion binding"/>
    <property type="evidence" value="ECO:0007669"/>
    <property type="project" value="UniProtKB-KW"/>
</dbReference>
<evidence type="ECO:0000256" key="3">
    <source>
        <dbReference type="ARBA" id="ARBA00022833"/>
    </source>
</evidence>
<evidence type="ECO:0000256" key="1">
    <source>
        <dbReference type="ARBA" id="ARBA00022723"/>
    </source>
</evidence>
<accession>A0A1F4PPG3</accession>
<organism evidence="6 7">
    <name type="scientific">candidate division Kazan bacterium RIFCSPLOWO2_01_FULL_48_13</name>
    <dbReference type="NCBI Taxonomy" id="1798539"/>
    <lineage>
        <taxon>Bacteria</taxon>
        <taxon>Bacteria division Kazan-3B-28</taxon>
    </lineage>
</organism>
<dbReference type="PROSITE" id="PS51128">
    <property type="entry name" value="ZF_DKSA_2"/>
    <property type="match status" value="1"/>
</dbReference>
<protein>
    <recommendedName>
        <fullName evidence="5">Zinc finger DksA/TraR C4-type domain-containing protein</fullName>
    </recommendedName>
</protein>
<gene>
    <name evidence="6" type="ORF">A2994_01500</name>
</gene>
<feature type="domain" description="Zinc finger DksA/TraR C4-type" evidence="5">
    <location>
        <begin position="94"/>
        <end position="122"/>
    </location>
</feature>
<dbReference type="InterPro" id="IPR000962">
    <property type="entry name" value="Znf_DskA_TraR"/>
</dbReference>
<evidence type="ECO:0000256" key="4">
    <source>
        <dbReference type="PROSITE-ProRule" id="PRU00510"/>
    </source>
</evidence>
<dbReference type="EMBL" id="METE01000003">
    <property type="protein sequence ID" value="OGB85490.1"/>
    <property type="molecule type" value="Genomic_DNA"/>
</dbReference>
<reference evidence="6 7" key="1">
    <citation type="journal article" date="2016" name="Nat. Commun.">
        <title>Thousands of microbial genomes shed light on interconnected biogeochemical processes in an aquifer system.</title>
        <authorList>
            <person name="Anantharaman K."/>
            <person name="Brown C.T."/>
            <person name="Hug L.A."/>
            <person name="Sharon I."/>
            <person name="Castelle C.J."/>
            <person name="Probst A.J."/>
            <person name="Thomas B.C."/>
            <person name="Singh A."/>
            <person name="Wilkins M.J."/>
            <person name="Karaoz U."/>
            <person name="Brodie E.L."/>
            <person name="Williams K.H."/>
            <person name="Hubbard S.S."/>
            <person name="Banfield J.F."/>
        </authorList>
    </citation>
    <scope>NUCLEOTIDE SEQUENCE [LARGE SCALE GENOMIC DNA]</scope>
</reference>
<dbReference type="AlphaFoldDB" id="A0A1F4PPG3"/>
<dbReference type="PANTHER" id="PTHR33823:SF4">
    <property type="entry name" value="GENERAL STRESS PROTEIN 16O"/>
    <property type="match status" value="1"/>
</dbReference>
<evidence type="ECO:0000313" key="6">
    <source>
        <dbReference type="EMBL" id="OGB85490.1"/>
    </source>
</evidence>
<name>A0A1F4PPG3_UNCK3</name>
<comment type="caution">
    <text evidence="6">The sequence shown here is derived from an EMBL/GenBank/DDBJ whole genome shotgun (WGS) entry which is preliminary data.</text>
</comment>
<dbReference type="Gene3D" id="1.20.120.910">
    <property type="entry name" value="DksA, coiled-coil domain"/>
    <property type="match status" value="1"/>
</dbReference>
<sequence>MNQTPHSQDFLAAQRQALLEEKDRLEKILNDSATYNAEEDRYTPKFQEFSPDEAEDEDEAVDEVVNYEETAVRVADAVKSLNEVNSALEKMAAGRYGVCEGGGELIPEARLKAYPAAATCIEHEA</sequence>
<proteinExistence type="predicted"/>
<dbReference type="Pfam" id="PF01258">
    <property type="entry name" value="zf-dskA_traR"/>
    <property type="match status" value="1"/>
</dbReference>
<evidence type="ECO:0000313" key="7">
    <source>
        <dbReference type="Proteomes" id="UP000179010"/>
    </source>
</evidence>